<evidence type="ECO:0000256" key="3">
    <source>
        <dbReference type="ARBA" id="ARBA00022777"/>
    </source>
</evidence>
<dbReference type="CDD" id="cd07067">
    <property type="entry name" value="HP_PGM_like"/>
    <property type="match status" value="1"/>
</dbReference>
<organism evidence="4 5">
    <name type="scientific">Entamoeba histolytica</name>
    <dbReference type="NCBI Taxonomy" id="5759"/>
    <lineage>
        <taxon>Eukaryota</taxon>
        <taxon>Amoebozoa</taxon>
        <taxon>Evosea</taxon>
        <taxon>Archamoebae</taxon>
        <taxon>Mastigamoebida</taxon>
        <taxon>Entamoebidae</taxon>
        <taxon>Entamoeba</taxon>
    </lineage>
</organism>
<comment type="similarity">
    <text evidence="1">Belongs to the inositol phosphokinase (IPK) family.</text>
</comment>
<dbReference type="VEuPathDB" id="AmoebaDB:EHI7A_053540"/>
<name>A0A5K1UBY5_ENTHI</name>
<dbReference type="AlphaFoldDB" id="A0A5K1UBY5"/>
<dbReference type="Pfam" id="PF03770">
    <property type="entry name" value="IPK"/>
    <property type="match status" value="1"/>
</dbReference>
<accession>A0A5K1UBY5</accession>
<evidence type="ECO:0000313" key="5">
    <source>
        <dbReference type="Proteomes" id="UP000078387"/>
    </source>
</evidence>
<dbReference type="Proteomes" id="UP000078387">
    <property type="component" value="Unassembled WGS sequence"/>
</dbReference>
<dbReference type="VEuPathDB" id="AmoebaDB:EHI8A_061240"/>
<dbReference type="PANTHER" id="PTHR16469">
    <property type="entry name" value="UBIQUITIN-ASSOCIATED AND SH3 DOMAIN-CONTAINING BA-RELATED"/>
    <property type="match status" value="1"/>
</dbReference>
<protein>
    <submittedName>
        <fullName evidence="4">Phosphoglycerate mutase family protein putative</fullName>
    </submittedName>
</protein>
<dbReference type="Gene3D" id="3.30.470.160">
    <property type="entry name" value="Inositol polyphosphate kinase"/>
    <property type="match status" value="2"/>
</dbReference>
<sequence length="693" mass="79179">MSELLDLIPQKKKLLCQVPIMNWDKVMELVKQYHTVVLPAFYKRFDDQFQSAKDYIDQSNSQEEEAKNVTTIKMEMTYPGNPVIDNVEECLSIELIHDIDLLNWLVSDIDAEITITKVENINNVITISGSIIAKKYGTDIDFTIHYSRMKEGECKQQIILNDQVYGYVFPIKKNDGSEYWTYFGTAYKNMCKDFDSIPLESSDGDMRIIPFVRTMKLVSDAIDLSFDDDFIERFNAKHNSTLPLDKHIYKGFSGNIITCKDGLLKPLQNPTEPKVLKFLQGTELKKFLPEYHGKVEINDTVFISMGDLTEGYTNPKVLDIKLGQTCTISKMEQQPFGFKVVGSISDPKNACFSWDDLYSTVKKYLKDNKENFCRYEVLPSLIKQLNELLTIANTFTGVQFKQVSLMLIYDAIDNASQKPTIHLLDFQKSVIDEKAGIDHYFCFGISSLIKLLQSVHDYYTSRHCVFLCRHGFRLDYTDLTWVPNAKYPHDPPLSSEGIQQAKDLAKRLKHENLDIIVSSPFYRATQTAKFIAEELGIKYVVEPAFGEFLSINNRKAVPDLDPTPLEEDNAMDRSFTPLGGVLSLETWDSMQERVHTSLNAITKKYHRVAIVSHRSTFQALLSVIVGHKFKYPLDFASVTSMVPAKGSTGWVIDRINMFSHLTVFTESPYYNPNYAAKNYNDMIIDDNGAVHDS</sequence>
<dbReference type="Gene3D" id="3.40.50.720">
    <property type="entry name" value="NAD(P)-binding Rossmann-like Domain"/>
    <property type="match status" value="1"/>
</dbReference>
<dbReference type="SUPFAM" id="SSF53254">
    <property type="entry name" value="Phosphoglycerate mutase-like"/>
    <property type="match status" value="1"/>
</dbReference>
<proteinExistence type="inferred from homology"/>
<dbReference type="GO" id="GO:0032958">
    <property type="term" value="P:inositol phosphate biosynthetic process"/>
    <property type="evidence" value="ECO:0007669"/>
    <property type="project" value="InterPro"/>
</dbReference>
<dbReference type="InterPro" id="IPR029033">
    <property type="entry name" value="His_PPase_superfam"/>
</dbReference>
<evidence type="ECO:0000313" key="4">
    <source>
        <dbReference type="EMBL" id="GAT93875.1"/>
    </source>
</evidence>
<dbReference type="SUPFAM" id="SSF56104">
    <property type="entry name" value="SAICAR synthase-like"/>
    <property type="match status" value="1"/>
</dbReference>
<dbReference type="PANTHER" id="PTHR16469:SF27">
    <property type="entry name" value="UBIQUITIN-ASSOCIATED AND SH3 DOMAIN-CONTAINING BA-RELATED"/>
    <property type="match status" value="1"/>
</dbReference>
<gene>
    <name evidence="4" type="ORF">CL6EHI_093870</name>
</gene>
<evidence type="ECO:0000256" key="1">
    <source>
        <dbReference type="ARBA" id="ARBA00007374"/>
    </source>
</evidence>
<dbReference type="SMART" id="SM00855">
    <property type="entry name" value="PGAM"/>
    <property type="match status" value="1"/>
</dbReference>
<dbReference type="VEuPathDB" id="AmoebaDB:KM1_112230"/>
<dbReference type="GO" id="GO:0016301">
    <property type="term" value="F:kinase activity"/>
    <property type="evidence" value="ECO:0007669"/>
    <property type="project" value="UniProtKB-KW"/>
</dbReference>
<dbReference type="InterPro" id="IPR038286">
    <property type="entry name" value="IPK_sf"/>
</dbReference>
<dbReference type="VEuPathDB" id="AmoebaDB:EHI5A_092520"/>
<comment type="caution">
    <text evidence="4">The sequence shown here is derived from an EMBL/GenBank/DDBJ whole genome shotgun (WGS) entry which is preliminary data.</text>
</comment>
<keyword evidence="2" id="KW-0808">Transferase</keyword>
<dbReference type="Gene3D" id="3.30.360.10">
    <property type="entry name" value="Dihydrodipicolinate Reductase, domain 2"/>
    <property type="match status" value="1"/>
</dbReference>
<dbReference type="InterPro" id="IPR051710">
    <property type="entry name" value="Phosphatase_SH3-domain"/>
</dbReference>
<evidence type="ECO:0000256" key="2">
    <source>
        <dbReference type="ARBA" id="ARBA00022679"/>
    </source>
</evidence>
<dbReference type="InterPro" id="IPR013078">
    <property type="entry name" value="His_Pase_superF_clade-1"/>
</dbReference>
<dbReference type="Pfam" id="PF00300">
    <property type="entry name" value="His_Phos_1"/>
    <property type="match status" value="1"/>
</dbReference>
<dbReference type="InterPro" id="IPR005522">
    <property type="entry name" value="IPK"/>
</dbReference>
<dbReference type="OMA" id="PFIRTMK"/>
<dbReference type="Gene3D" id="3.40.50.1240">
    <property type="entry name" value="Phosphoglycerate mutase-like"/>
    <property type="match status" value="1"/>
</dbReference>
<dbReference type="VEuPathDB" id="AmoebaDB:EHI_093870"/>
<reference evidence="4 5" key="1">
    <citation type="submission" date="2016-05" db="EMBL/GenBank/DDBJ databases">
        <title>First whole genome sequencing of Entamoeba histolytica HM1:IMSS-clone-6.</title>
        <authorList>
            <person name="Mukherjee Avik.K."/>
            <person name="Izumyama S."/>
            <person name="Nakada-Tsukui K."/>
            <person name="Nozaki T."/>
        </authorList>
    </citation>
    <scope>NUCLEOTIDE SEQUENCE [LARGE SCALE GENOMIC DNA]</scope>
    <source>
        <strain evidence="4 5">HM1:IMSS clone 6</strain>
    </source>
</reference>
<dbReference type="EMBL" id="BDEQ01000001">
    <property type="protein sequence ID" value="GAT93875.1"/>
    <property type="molecule type" value="Genomic_DNA"/>
</dbReference>
<keyword evidence="3" id="KW-0418">Kinase</keyword>